<evidence type="ECO:0000313" key="3">
    <source>
        <dbReference type="Proteomes" id="UP000316030"/>
    </source>
</evidence>
<protein>
    <submittedName>
        <fullName evidence="2">Crotonobetainyl-CoA:carnitine CoA-transferase CaiB</fullName>
    </submittedName>
</protein>
<reference evidence="2 3" key="1">
    <citation type="submission" date="2017-05" db="EMBL/GenBank/DDBJ databases">
        <authorList>
            <person name="Varghese N."/>
            <person name="Submissions S."/>
        </authorList>
    </citation>
    <scope>NUCLEOTIDE SEQUENCE [LARGE SCALE GENOMIC DNA]</scope>
    <source>
        <strain evidence="2 3">DSM 29506</strain>
    </source>
</reference>
<dbReference type="GO" id="GO:0016740">
    <property type="term" value="F:transferase activity"/>
    <property type="evidence" value="ECO:0007669"/>
    <property type="project" value="UniProtKB-KW"/>
</dbReference>
<dbReference type="InterPro" id="IPR050509">
    <property type="entry name" value="CoA-transferase_III"/>
</dbReference>
<organism evidence="2 3">
    <name type="scientific">Thalassovita litoralis</name>
    <dbReference type="NCBI Taxonomy" id="1010611"/>
    <lineage>
        <taxon>Bacteria</taxon>
        <taxon>Pseudomonadati</taxon>
        <taxon>Pseudomonadota</taxon>
        <taxon>Alphaproteobacteria</taxon>
        <taxon>Rhodobacterales</taxon>
        <taxon>Roseobacteraceae</taxon>
        <taxon>Thalassovita</taxon>
    </lineage>
</organism>
<dbReference type="InterPro" id="IPR003673">
    <property type="entry name" value="CoA-Trfase_fam_III"/>
</dbReference>
<dbReference type="PANTHER" id="PTHR48228">
    <property type="entry name" value="SUCCINYL-COA--D-CITRAMALATE COA-TRANSFERASE"/>
    <property type="match status" value="1"/>
</dbReference>
<dbReference type="SUPFAM" id="SSF89796">
    <property type="entry name" value="CoA-transferase family III (CaiB/BaiF)"/>
    <property type="match status" value="2"/>
</dbReference>
<gene>
    <name evidence="2" type="ORF">SAMN06265173_13727</name>
</gene>
<name>A0A521FMW9_9RHOB</name>
<sequence length="817" mass="86614">MTGALDGLRVLDLTDHRGLLAGRLLALMGADVITVEGPQGNPARQYPPFDADEASLYWQTYGTGRRSLKLDRTTEAKRLMALAAVADVVIECGTPGRDPFLDSAALLAQNPAVVHALITPFGLTGPKAGNASSDLTLWAAGGPLNPTESLTGVPTRMVLPQAWHHAATDALCGIMVALEARRRGGQGQQVVTSAQASATQCTLSLSMATVIGHPDYAFRPEVKSKKKKELDLSGSGSRTQRSKWPVKDGLVEMHLALGPAAGRFTNSLFKYLGTQGAVSQKFLAWDWITLPPLIENDEITDDELEQARTEVAAYFATLTKREAVEIALKHRLMLAPIFDANDLLDSPHAKARDFLQEVGALRLPGKFALGYDEGFVTATPAPELGAGGDAAEAEWLAGRDKQPFAPAPQPATVARPLDHIKVLDLSWVVAGPMIGRNMADFGAQVIRIESRKKPEVARLTGPFPEGVRDLNKSGLYENCNAGKLGLSLDMSHPEAIAVVRDLAAKVDVVVESFAPGQMAKWGLGYDVLSADNPGLIMLSTSLMGQSGPWSSLAGFGNIGAAMSGLQNLVGRVGKDPVGPYGPYTDFVAPRVALPVLLAALEDRRKSGKGRSLDISQSEAGMQFIAQAFAMASATGISPVALGNSDPLVVPNECYPCAAPAGETAWVAISVATDQEWQALCDATGADALADPAFKTLEGRKASEDAINAGLAAWCQDKTPNQAEAILQRAGVAAAVVASAKDLAEDAQLAAWGHFQTTPRTDGTPAHHESCRFQLSLTPAQVMRSAPEYGRDTRAVLAEWLHLDTARIDQLETDGALT</sequence>
<dbReference type="OrthoDB" id="9806585at2"/>
<dbReference type="PANTHER" id="PTHR48228:SF6">
    <property type="entry name" value="L-CARNITINE COA-TRANSFERASE"/>
    <property type="match status" value="1"/>
</dbReference>
<accession>A0A521FMW9</accession>
<dbReference type="Gene3D" id="3.30.1540.10">
    <property type="entry name" value="formyl-coa transferase, domain 3"/>
    <property type="match status" value="2"/>
</dbReference>
<evidence type="ECO:0000313" key="2">
    <source>
        <dbReference type="EMBL" id="SMO97563.1"/>
    </source>
</evidence>
<keyword evidence="1 2" id="KW-0808">Transferase</keyword>
<dbReference type="AlphaFoldDB" id="A0A521FMW9"/>
<evidence type="ECO:0000256" key="1">
    <source>
        <dbReference type="ARBA" id="ARBA00022679"/>
    </source>
</evidence>
<dbReference type="RefSeq" id="WP_142494746.1">
    <property type="nucleotide sequence ID" value="NZ_FXTO01000037.1"/>
</dbReference>
<dbReference type="InterPro" id="IPR044855">
    <property type="entry name" value="CoA-Trfase_III_dom3_sf"/>
</dbReference>
<dbReference type="Gene3D" id="3.40.50.10540">
    <property type="entry name" value="Crotonobetainyl-coa:carnitine coa-transferase, domain 1"/>
    <property type="match status" value="2"/>
</dbReference>
<keyword evidence="3" id="KW-1185">Reference proteome</keyword>
<proteinExistence type="predicted"/>
<dbReference type="InterPro" id="IPR023606">
    <property type="entry name" value="CoA-Trfase_III_dom_1_sf"/>
</dbReference>
<dbReference type="Pfam" id="PF02515">
    <property type="entry name" value="CoA_transf_3"/>
    <property type="match status" value="2"/>
</dbReference>
<dbReference type="Proteomes" id="UP000316030">
    <property type="component" value="Unassembled WGS sequence"/>
</dbReference>
<dbReference type="EMBL" id="FXTO01000037">
    <property type="protein sequence ID" value="SMO97563.1"/>
    <property type="molecule type" value="Genomic_DNA"/>
</dbReference>